<dbReference type="Pfam" id="PF05930">
    <property type="entry name" value="Phage_AlpA"/>
    <property type="match status" value="1"/>
</dbReference>
<dbReference type="PANTHER" id="PTHR36154">
    <property type="entry name" value="DNA-BINDING TRANSCRIPTIONAL ACTIVATOR ALPA"/>
    <property type="match status" value="1"/>
</dbReference>
<reference evidence="1 2" key="1">
    <citation type="submission" date="2023-01" db="EMBL/GenBank/DDBJ databases">
        <authorList>
            <person name="Yang C."/>
        </authorList>
    </citation>
    <scope>NUCLEOTIDE SEQUENCE [LARGE SCALE GENOMIC DNA]</scope>
    <source>
        <strain evidence="1 2">ZJ106</strain>
    </source>
</reference>
<dbReference type="InterPro" id="IPR052931">
    <property type="entry name" value="Prophage_regulatory_activator"/>
</dbReference>
<dbReference type="RefSeq" id="WP_237090274.1">
    <property type="nucleotide sequence ID" value="NZ_CP116766.1"/>
</dbReference>
<dbReference type="Proteomes" id="UP001221268">
    <property type="component" value="Chromosome"/>
</dbReference>
<proteinExistence type="predicted"/>
<dbReference type="InterPro" id="IPR010260">
    <property type="entry name" value="AlpA"/>
</dbReference>
<dbReference type="PANTHER" id="PTHR36154:SF1">
    <property type="entry name" value="DNA-BINDING TRANSCRIPTIONAL ACTIVATOR ALPA"/>
    <property type="match status" value="1"/>
</dbReference>
<sequence length="69" mass="7674">MTNTIQRAEAVAQTFGVSKSTVWNWCNPKSRHYRADFPKPFKISANATGWLASEITAYIDKLAAERVGA</sequence>
<keyword evidence="2" id="KW-1185">Reference proteome</keyword>
<protein>
    <submittedName>
        <fullName evidence="1">AlpA family phage regulatory protein</fullName>
    </submittedName>
</protein>
<name>A0ABY7RJN5_9NEIS</name>
<organism evidence="1 2">
    <name type="scientific">Neisseria lisongii</name>
    <dbReference type="NCBI Taxonomy" id="2912188"/>
    <lineage>
        <taxon>Bacteria</taxon>
        <taxon>Pseudomonadati</taxon>
        <taxon>Pseudomonadota</taxon>
        <taxon>Betaproteobacteria</taxon>
        <taxon>Neisseriales</taxon>
        <taxon>Neisseriaceae</taxon>
        <taxon>Neisseria</taxon>
    </lineage>
</organism>
<dbReference type="EMBL" id="CP116766">
    <property type="protein sequence ID" value="WCL71607.1"/>
    <property type="molecule type" value="Genomic_DNA"/>
</dbReference>
<accession>A0ABY7RJN5</accession>
<evidence type="ECO:0000313" key="1">
    <source>
        <dbReference type="EMBL" id="WCL71607.1"/>
    </source>
</evidence>
<gene>
    <name evidence="1" type="ORF">PJU73_00310</name>
</gene>
<evidence type="ECO:0000313" key="2">
    <source>
        <dbReference type="Proteomes" id="UP001221268"/>
    </source>
</evidence>